<feature type="transmembrane region" description="Helical" evidence="9">
    <location>
        <begin position="495"/>
        <end position="514"/>
    </location>
</feature>
<evidence type="ECO:0000259" key="10">
    <source>
        <dbReference type="PROSITE" id="PS50263"/>
    </source>
</evidence>
<dbReference type="PROSITE" id="PS50263">
    <property type="entry name" value="CN_HYDROLASE"/>
    <property type="match status" value="1"/>
</dbReference>
<feature type="transmembrane region" description="Helical" evidence="9">
    <location>
        <begin position="60"/>
        <end position="83"/>
    </location>
</feature>
<dbReference type="SUPFAM" id="SSF56317">
    <property type="entry name" value="Carbon-nitrogen hydrolase"/>
    <property type="match status" value="1"/>
</dbReference>
<evidence type="ECO:0000313" key="12">
    <source>
        <dbReference type="Proteomes" id="UP000027471"/>
    </source>
</evidence>
<gene>
    <name evidence="9" type="primary">lnt</name>
    <name evidence="11" type="ORF">DT23_03165</name>
</gene>
<dbReference type="RefSeq" id="WP_051697097.1">
    <property type="nucleotide sequence ID" value="NZ_AUNB01000018.1"/>
</dbReference>
<evidence type="ECO:0000256" key="2">
    <source>
        <dbReference type="ARBA" id="ARBA00010065"/>
    </source>
</evidence>
<evidence type="ECO:0000256" key="3">
    <source>
        <dbReference type="ARBA" id="ARBA00022475"/>
    </source>
</evidence>
<evidence type="ECO:0000256" key="9">
    <source>
        <dbReference type="HAMAP-Rule" id="MF_01148"/>
    </source>
</evidence>
<protein>
    <recommendedName>
        <fullName evidence="9">Apolipoprotein N-acyltransferase</fullName>
        <shortName evidence="9">ALP N-acyltransferase</shortName>
        <ecNumber evidence="9">2.3.1.269</ecNumber>
    </recommendedName>
</protein>
<dbReference type="CDD" id="cd07571">
    <property type="entry name" value="ALP_N-acyl_transferase"/>
    <property type="match status" value="1"/>
</dbReference>
<dbReference type="GO" id="GO:0016410">
    <property type="term" value="F:N-acyltransferase activity"/>
    <property type="evidence" value="ECO:0007669"/>
    <property type="project" value="UniProtKB-UniRule"/>
</dbReference>
<dbReference type="UniPathway" id="UPA00666"/>
<keyword evidence="12" id="KW-1185">Reference proteome</keyword>
<comment type="similarity">
    <text evidence="2 9">Belongs to the CN hydrolase family. Apolipoprotein N-acyltransferase subfamily.</text>
</comment>
<comment type="subcellular location">
    <subcellularLocation>
        <location evidence="1 9">Cell membrane</location>
        <topology evidence="1 9">Multi-pass membrane protein</topology>
    </subcellularLocation>
</comment>
<dbReference type="NCBIfam" id="TIGR00546">
    <property type="entry name" value="lnt"/>
    <property type="match status" value="1"/>
</dbReference>
<keyword evidence="4 9" id="KW-0808">Transferase</keyword>
<sequence length="521" mass="55482">MILGLRAGFRAPLRPRWQALLGALVLGVLVAAGQAPLGLWWIALPALAGVIWLGSGQRWAASVAWIGFAAGFGYALAGMFWIVEPFMVEAKVYGWMAPFALILMSAGMGVFWALGFGLGAQLGPGSGRRALGIALGMAASDALRSYVFTGFPWILIGHIWIGTPFAQAAAFVGPLGLSLITMLIAASPAMAATMRGGRGALLLGVALISLGAIWFGGVARLAAPVPARAKPIHLRLVQPNAAQNLKWLPQYRMKFFDRLLRLTSSAPKPGTPKPDLIIWPETAVPFLLDRPGQGLELSAQAAGGVPIAMGIQRSQGTRYYNSLAVIGPDAAVRDIYDKSHLVPFGEYMPFGDFLARFGITAFASQVGNGYSAGAGEKLLNLGALGKVAPLICYEAIFPQDLMHFPSRPDWILQVTNDAWFGTLSGPYQHLAQARLRTIEQGLPMARDANTGVSALIDAKGRIVASLGMDQAGVLDVTLPPSLPKTLYAKLGDGPFIALIAALFIVSLLFSRIVIDRRVKRH</sequence>
<keyword evidence="7 9" id="KW-0472">Membrane</keyword>
<dbReference type="PANTHER" id="PTHR38686:SF1">
    <property type="entry name" value="APOLIPOPROTEIN N-ACYLTRANSFERASE"/>
    <property type="match status" value="1"/>
</dbReference>
<comment type="pathway">
    <text evidence="9">Protein modification; lipoprotein biosynthesis (N-acyl transfer).</text>
</comment>
<keyword evidence="5 9" id="KW-0812">Transmembrane</keyword>
<evidence type="ECO:0000256" key="6">
    <source>
        <dbReference type="ARBA" id="ARBA00022989"/>
    </source>
</evidence>
<comment type="function">
    <text evidence="9">Catalyzes the phospholipid dependent N-acylation of the N-terminal cysteine of apolipoprotein, the last step in lipoprotein maturation.</text>
</comment>
<keyword evidence="3 9" id="KW-1003">Cell membrane</keyword>
<evidence type="ECO:0000256" key="5">
    <source>
        <dbReference type="ARBA" id="ARBA00022692"/>
    </source>
</evidence>
<dbReference type="eggNOG" id="COG0815">
    <property type="taxonomic scope" value="Bacteria"/>
</dbReference>
<evidence type="ECO:0000313" key="11">
    <source>
        <dbReference type="EMBL" id="KEO60503.1"/>
    </source>
</evidence>
<dbReference type="InterPro" id="IPR036526">
    <property type="entry name" value="C-N_Hydrolase_sf"/>
</dbReference>
<dbReference type="Proteomes" id="UP000027471">
    <property type="component" value="Unassembled WGS sequence"/>
</dbReference>
<evidence type="ECO:0000256" key="7">
    <source>
        <dbReference type="ARBA" id="ARBA00023136"/>
    </source>
</evidence>
<dbReference type="EMBL" id="AUNB01000018">
    <property type="protein sequence ID" value="KEO60503.1"/>
    <property type="molecule type" value="Genomic_DNA"/>
</dbReference>
<dbReference type="Pfam" id="PF20154">
    <property type="entry name" value="LNT_N"/>
    <property type="match status" value="1"/>
</dbReference>
<dbReference type="Gene3D" id="3.60.110.10">
    <property type="entry name" value="Carbon-nitrogen hydrolase"/>
    <property type="match status" value="1"/>
</dbReference>
<dbReference type="EC" id="2.3.1.269" evidence="9"/>
<comment type="catalytic activity">
    <reaction evidence="9">
        <text>N-terminal S-1,2-diacyl-sn-glyceryl-L-cysteinyl-[lipoprotein] + a glycerophospholipid = N-acyl-S-1,2-diacyl-sn-glyceryl-L-cysteinyl-[lipoprotein] + a 2-acyl-sn-glycero-3-phospholipid + H(+)</text>
        <dbReference type="Rhea" id="RHEA:48228"/>
        <dbReference type="Rhea" id="RHEA-COMP:14681"/>
        <dbReference type="Rhea" id="RHEA-COMP:14684"/>
        <dbReference type="ChEBI" id="CHEBI:15378"/>
        <dbReference type="ChEBI" id="CHEBI:136912"/>
        <dbReference type="ChEBI" id="CHEBI:140656"/>
        <dbReference type="ChEBI" id="CHEBI:140657"/>
        <dbReference type="ChEBI" id="CHEBI:140660"/>
        <dbReference type="EC" id="2.3.1.269"/>
    </reaction>
</comment>
<dbReference type="InterPro" id="IPR004563">
    <property type="entry name" value="Apolipo_AcylTrfase"/>
</dbReference>
<dbReference type="STRING" id="1353528.DT23_03165"/>
<accession>A0A074JY38</accession>
<feature type="transmembrane region" description="Helical" evidence="9">
    <location>
        <begin position="95"/>
        <end position="118"/>
    </location>
</feature>
<keyword evidence="8 9" id="KW-0012">Acyltransferase</keyword>
<evidence type="ECO:0000256" key="8">
    <source>
        <dbReference type="ARBA" id="ARBA00023315"/>
    </source>
</evidence>
<dbReference type="HAMAP" id="MF_01148">
    <property type="entry name" value="Lnt"/>
    <property type="match status" value="1"/>
</dbReference>
<dbReference type="InterPro" id="IPR003010">
    <property type="entry name" value="C-N_Hydrolase"/>
</dbReference>
<dbReference type="OrthoDB" id="9804277at2"/>
<comment type="caution">
    <text evidence="11">The sequence shown here is derived from an EMBL/GenBank/DDBJ whole genome shotgun (WGS) entry which is preliminary data.</text>
</comment>
<reference evidence="11 12" key="1">
    <citation type="journal article" date="2015" name="Antonie Van Leeuwenhoek">
        <title>Thioclava indica sp. nov., isolated from surface seawater of the Indian Ocean.</title>
        <authorList>
            <person name="Liu Y."/>
            <person name="Lai Q."/>
            <person name="Du J."/>
            <person name="Xu H."/>
            <person name="Jiang L."/>
            <person name="Shao Z."/>
        </authorList>
    </citation>
    <scope>NUCLEOTIDE SEQUENCE [LARGE SCALE GENOMIC DNA]</scope>
    <source>
        <strain evidence="11 12">DT23-4</strain>
    </source>
</reference>
<dbReference type="GO" id="GO:0042158">
    <property type="term" value="P:lipoprotein biosynthetic process"/>
    <property type="evidence" value="ECO:0007669"/>
    <property type="project" value="UniProtKB-UniRule"/>
</dbReference>
<feature type="transmembrane region" description="Helical" evidence="9">
    <location>
        <begin position="20"/>
        <end position="53"/>
    </location>
</feature>
<evidence type="ECO:0000256" key="1">
    <source>
        <dbReference type="ARBA" id="ARBA00004651"/>
    </source>
</evidence>
<dbReference type="PANTHER" id="PTHR38686">
    <property type="entry name" value="APOLIPOPROTEIN N-ACYLTRANSFERASE"/>
    <property type="match status" value="1"/>
</dbReference>
<name>A0A074JY38_9RHOB</name>
<feature type="transmembrane region" description="Helical" evidence="9">
    <location>
        <begin position="168"/>
        <end position="189"/>
    </location>
</feature>
<organism evidence="11 12">
    <name type="scientific">Thioclava indica</name>
    <dbReference type="NCBI Taxonomy" id="1353528"/>
    <lineage>
        <taxon>Bacteria</taxon>
        <taxon>Pseudomonadati</taxon>
        <taxon>Pseudomonadota</taxon>
        <taxon>Alphaproteobacteria</taxon>
        <taxon>Rhodobacterales</taxon>
        <taxon>Paracoccaceae</taxon>
        <taxon>Thioclava</taxon>
    </lineage>
</organism>
<proteinExistence type="inferred from homology"/>
<dbReference type="InterPro" id="IPR045378">
    <property type="entry name" value="LNT_N"/>
</dbReference>
<feature type="transmembrane region" description="Helical" evidence="9">
    <location>
        <begin position="130"/>
        <end position="156"/>
    </location>
</feature>
<dbReference type="AlphaFoldDB" id="A0A074JY38"/>
<dbReference type="GO" id="GO:0005886">
    <property type="term" value="C:plasma membrane"/>
    <property type="evidence" value="ECO:0007669"/>
    <property type="project" value="UniProtKB-SubCell"/>
</dbReference>
<feature type="transmembrane region" description="Helical" evidence="9">
    <location>
        <begin position="201"/>
        <end position="223"/>
    </location>
</feature>
<dbReference type="Pfam" id="PF00795">
    <property type="entry name" value="CN_hydrolase"/>
    <property type="match status" value="1"/>
</dbReference>
<feature type="domain" description="CN hydrolase" evidence="10">
    <location>
        <begin position="237"/>
        <end position="480"/>
    </location>
</feature>
<evidence type="ECO:0000256" key="4">
    <source>
        <dbReference type="ARBA" id="ARBA00022679"/>
    </source>
</evidence>
<keyword evidence="6 9" id="KW-1133">Transmembrane helix</keyword>